<gene>
    <name evidence="2" type="ORF">M9Y10_014008</name>
</gene>
<feature type="compositionally biased region" description="Basic and acidic residues" evidence="1">
    <location>
        <begin position="686"/>
        <end position="697"/>
    </location>
</feature>
<evidence type="ECO:0000313" key="3">
    <source>
        <dbReference type="Proteomes" id="UP001470230"/>
    </source>
</evidence>
<name>A0ABR2L0A9_9EUKA</name>
<proteinExistence type="predicted"/>
<sequence>MKAKERETLEKNKELYEDIQEKFSGNVNYMQILNLIPSYAEKEIISEFNIDDISLNLFLINLLKFRGRWQEEKCDFLVPVFIPVPLKEDCFKLINSLYHSTEEQTDQLARVLFENFGFDSKSFLFDYFVNVCFPNLYQHFLSINNCESAASILRSLITYAKFQSQAAIFATCLVSTFILNCYPFIQEFRQNFTYKTLFVGGNDFPEPITPFNDSFSESIIYLTKHHISILKYFFDELSDMQETLIDKLFTGLFFNIQTMNQYIFKYLHLNKEDVAGKMLEIIKGLFKNDSAGYTYPNFEEDLFYNSNIRFTLTRADVYVLSEINNVRDDKTRFDIFLIDNLVMPEMTMNDAFSIYFRNRTIESDTKKQTKPSVPIDSPKTDLNKWDAIKDQALIKGIDPISLLDFKTNDATLSLDIFKKECQANKIMEDILRDRMKSITYLKQIKQLISQVLSETFLSYAKFDLGTQQTVDVNVKWNTFAVNFLKVNISRYLTDTSKSPLTAKSIKLIEDTHFELLPNEDFEDFVQYFTDFQNAILLPYLSQRPKAPPELPKRKTQQSIKKDATPNKYSTMFHWLQTLLQYEELFTFNKIEIDSNIESKITFNTEQNSEPIVPFYKVSNLLKYVNEAVIDESESGKKTQKGVFMKIFSGKPQFSNEFIAHFIVAINEIYQEINDWKRTYELEEEEMKCRESDPNDFGRDDDDDDEEPNIYEVDVPDLVFSTVRLEFKKIYRIINEITQTNPLLIPPQHIEALNQMKEVFEKRKTSK</sequence>
<organism evidence="2 3">
    <name type="scientific">Tritrichomonas musculus</name>
    <dbReference type="NCBI Taxonomy" id="1915356"/>
    <lineage>
        <taxon>Eukaryota</taxon>
        <taxon>Metamonada</taxon>
        <taxon>Parabasalia</taxon>
        <taxon>Tritrichomonadida</taxon>
        <taxon>Tritrichomonadidae</taxon>
        <taxon>Tritrichomonas</taxon>
    </lineage>
</organism>
<keyword evidence="3" id="KW-1185">Reference proteome</keyword>
<evidence type="ECO:0000313" key="2">
    <source>
        <dbReference type="EMBL" id="KAK8896117.1"/>
    </source>
</evidence>
<dbReference type="Proteomes" id="UP001470230">
    <property type="component" value="Unassembled WGS sequence"/>
</dbReference>
<comment type="caution">
    <text evidence="2">The sequence shown here is derived from an EMBL/GenBank/DDBJ whole genome shotgun (WGS) entry which is preliminary data.</text>
</comment>
<feature type="region of interest" description="Disordered" evidence="1">
    <location>
        <begin position="686"/>
        <end position="708"/>
    </location>
</feature>
<evidence type="ECO:0008006" key="4">
    <source>
        <dbReference type="Google" id="ProtNLM"/>
    </source>
</evidence>
<dbReference type="EMBL" id="JAPFFF010000002">
    <property type="protein sequence ID" value="KAK8896117.1"/>
    <property type="molecule type" value="Genomic_DNA"/>
</dbReference>
<protein>
    <recommendedName>
        <fullName evidence="4">FPL domain-containing protein</fullName>
    </recommendedName>
</protein>
<evidence type="ECO:0000256" key="1">
    <source>
        <dbReference type="SAM" id="MobiDB-lite"/>
    </source>
</evidence>
<feature type="compositionally biased region" description="Acidic residues" evidence="1">
    <location>
        <begin position="698"/>
        <end position="708"/>
    </location>
</feature>
<reference evidence="2 3" key="1">
    <citation type="submission" date="2024-04" db="EMBL/GenBank/DDBJ databases">
        <title>Tritrichomonas musculus Genome.</title>
        <authorList>
            <person name="Alves-Ferreira E."/>
            <person name="Grigg M."/>
            <person name="Lorenzi H."/>
            <person name="Galac M."/>
        </authorList>
    </citation>
    <scope>NUCLEOTIDE SEQUENCE [LARGE SCALE GENOMIC DNA]</scope>
    <source>
        <strain evidence="2 3">EAF2021</strain>
    </source>
</reference>
<accession>A0ABR2L0A9</accession>